<comment type="caution">
    <text evidence="1">The sequence shown here is derived from an EMBL/GenBank/DDBJ whole genome shotgun (WGS) entry which is preliminary data.</text>
</comment>
<protein>
    <submittedName>
        <fullName evidence="1">Uncharacterized protein</fullName>
    </submittedName>
</protein>
<organism evidence="1 2">
    <name type="scientific">Trichonephila clavata</name>
    <name type="common">Joro spider</name>
    <name type="synonym">Nephila clavata</name>
    <dbReference type="NCBI Taxonomy" id="2740835"/>
    <lineage>
        <taxon>Eukaryota</taxon>
        <taxon>Metazoa</taxon>
        <taxon>Ecdysozoa</taxon>
        <taxon>Arthropoda</taxon>
        <taxon>Chelicerata</taxon>
        <taxon>Arachnida</taxon>
        <taxon>Araneae</taxon>
        <taxon>Araneomorphae</taxon>
        <taxon>Entelegynae</taxon>
        <taxon>Araneoidea</taxon>
        <taxon>Nephilidae</taxon>
        <taxon>Trichonephila</taxon>
    </lineage>
</organism>
<proteinExistence type="predicted"/>
<gene>
    <name evidence="1" type="ORF">TNCT_260921</name>
</gene>
<evidence type="ECO:0000313" key="1">
    <source>
        <dbReference type="EMBL" id="GFR17080.1"/>
    </source>
</evidence>
<reference evidence="1" key="1">
    <citation type="submission" date="2020-07" db="EMBL/GenBank/DDBJ databases">
        <title>Multicomponent nature underlies the extraordinary mechanical properties of spider dragline silk.</title>
        <authorList>
            <person name="Kono N."/>
            <person name="Nakamura H."/>
            <person name="Mori M."/>
            <person name="Yoshida Y."/>
            <person name="Ohtoshi R."/>
            <person name="Malay A.D."/>
            <person name="Moran D.A.P."/>
            <person name="Tomita M."/>
            <person name="Numata K."/>
            <person name="Arakawa K."/>
        </authorList>
    </citation>
    <scope>NUCLEOTIDE SEQUENCE</scope>
</reference>
<accession>A0A8X6LPB0</accession>
<sequence length="38" mass="4200">MTQDQQWDNDPIVYGSSFIVTKIIMQAGLGGGKIGWDE</sequence>
<dbReference type="AlphaFoldDB" id="A0A8X6LPB0"/>
<keyword evidence="2" id="KW-1185">Reference proteome</keyword>
<feature type="non-terminal residue" evidence="1">
    <location>
        <position position="38"/>
    </location>
</feature>
<dbReference type="EMBL" id="BMAO01027464">
    <property type="protein sequence ID" value="GFR17080.1"/>
    <property type="molecule type" value="Genomic_DNA"/>
</dbReference>
<evidence type="ECO:0000313" key="2">
    <source>
        <dbReference type="Proteomes" id="UP000887116"/>
    </source>
</evidence>
<dbReference type="Proteomes" id="UP000887116">
    <property type="component" value="Unassembled WGS sequence"/>
</dbReference>
<name>A0A8X6LPB0_TRICU</name>